<evidence type="ECO:0000256" key="4">
    <source>
        <dbReference type="ARBA" id="ARBA00023098"/>
    </source>
</evidence>
<keyword evidence="10 11" id="KW-0670">Pyruvate</keyword>
<feature type="transmembrane region" description="Helical" evidence="12">
    <location>
        <begin position="9"/>
        <end position="42"/>
    </location>
</feature>
<dbReference type="NCBIfam" id="NF003685">
    <property type="entry name" value="PRK05305.2-5"/>
    <property type="match status" value="1"/>
</dbReference>
<keyword evidence="9 11" id="KW-1208">Phospholipid metabolism</keyword>
<evidence type="ECO:0000313" key="13">
    <source>
        <dbReference type="EMBL" id="ADE56398.1"/>
    </source>
</evidence>
<dbReference type="STRING" id="572547.Amico_0253"/>
<dbReference type="GO" id="GO:0004609">
    <property type="term" value="F:phosphatidylserine decarboxylase activity"/>
    <property type="evidence" value="ECO:0007669"/>
    <property type="project" value="UniProtKB-UniRule"/>
</dbReference>
<keyword evidence="1 11" id="KW-1003">Cell membrane</keyword>
<evidence type="ECO:0000256" key="8">
    <source>
        <dbReference type="ARBA" id="ARBA00023239"/>
    </source>
</evidence>
<keyword evidence="8 11" id="KW-0456">Lyase</keyword>
<proteinExistence type="inferred from homology"/>
<comment type="similarity">
    <text evidence="11">Belongs to the phosphatidylserine decarboxylase family. PSD-A subfamily.</text>
</comment>
<keyword evidence="12" id="KW-1133">Transmembrane helix</keyword>
<organism evidence="13 14">
    <name type="scientific">Aminobacterium colombiense (strain DSM 12261 / ALA-1)</name>
    <dbReference type="NCBI Taxonomy" id="572547"/>
    <lineage>
        <taxon>Bacteria</taxon>
        <taxon>Thermotogati</taxon>
        <taxon>Synergistota</taxon>
        <taxon>Synergistia</taxon>
        <taxon>Synergistales</taxon>
        <taxon>Aminobacteriaceae</taxon>
        <taxon>Aminobacterium</taxon>
    </lineage>
</organism>
<feature type="chain" id="PRO_5023289367" description="Phosphatidylserine decarboxylase alpha chain" evidence="11">
    <location>
        <begin position="173"/>
        <end position="211"/>
    </location>
</feature>
<keyword evidence="4 11" id="KW-0443">Lipid metabolism</keyword>
<evidence type="ECO:0000256" key="11">
    <source>
        <dbReference type="HAMAP-Rule" id="MF_00664"/>
    </source>
</evidence>
<dbReference type="PANTHER" id="PTHR35809">
    <property type="entry name" value="ARCHAETIDYLSERINE DECARBOXYLASE PROENZYME-RELATED"/>
    <property type="match status" value="1"/>
</dbReference>
<comment type="pathway">
    <text evidence="11">Phospholipid metabolism; phosphatidylethanolamine biosynthesis; phosphatidylethanolamine from CDP-diacylglycerol: step 2/2.</text>
</comment>
<dbReference type="GO" id="GO:0006646">
    <property type="term" value="P:phosphatidylethanolamine biosynthetic process"/>
    <property type="evidence" value="ECO:0007669"/>
    <property type="project" value="UniProtKB-UniRule"/>
</dbReference>
<dbReference type="EMBL" id="CP001997">
    <property type="protein sequence ID" value="ADE56398.1"/>
    <property type="molecule type" value="Genomic_DNA"/>
</dbReference>
<keyword evidence="2 11" id="KW-0444">Lipid biosynthesis</keyword>
<evidence type="ECO:0000256" key="3">
    <source>
        <dbReference type="ARBA" id="ARBA00022793"/>
    </source>
</evidence>
<feature type="site" description="Cleavage (non-hydrolytic); by autocatalysis" evidence="11">
    <location>
        <begin position="172"/>
        <end position="173"/>
    </location>
</feature>
<dbReference type="InterPro" id="IPR033175">
    <property type="entry name" value="PSD-A"/>
</dbReference>
<keyword evidence="6 11" id="KW-0865">Zymogen</keyword>
<dbReference type="GO" id="GO:0005886">
    <property type="term" value="C:plasma membrane"/>
    <property type="evidence" value="ECO:0007669"/>
    <property type="project" value="UniProtKB-SubCell"/>
</dbReference>
<dbReference type="HAMAP" id="MF_00664">
    <property type="entry name" value="PS_decarb_PSD_A"/>
    <property type="match status" value="1"/>
</dbReference>
<comment type="catalytic activity">
    <reaction evidence="11">
        <text>a 1,2-diacyl-sn-glycero-3-phospho-L-serine + H(+) = a 1,2-diacyl-sn-glycero-3-phosphoethanolamine + CO2</text>
        <dbReference type="Rhea" id="RHEA:20828"/>
        <dbReference type="ChEBI" id="CHEBI:15378"/>
        <dbReference type="ChEBI" id="CHEBI:16526"/>
        <dbReference type="ChEBI" id="CHEBI:57262"/>
        <dbReference type="ChEBI" id="CHEBI:64612"/>
        <dbReference type="EC" id="4.1.1.65"/>
    </reaction>
</comment>
<dbReference type="AlphaFoldDB" id="D5ECW6"/>
<evidence type="ECO:0000256" key="12">
    <source>
        <dbReference type="SAM" id="Phobius"/>
    </source>
</evidence>
<evidence type="ECO:0000256" key="10">
    <source>
        <dbReference type="ARBA" id="ARBA00023317"/>
    </source>
</evidence>
<comment type="function">
    <text evidence="11">Catalyzes the formation of phosphatidylethanolamine (PtdEtn) from phosphatidylserine (PtdSer).</text>
</comment>
<feature type="chain" id="PRO_5023289366" description="Phosphatidylserine decarboxylase beta chain" evidence="11">
    <location>
        <begin position="1"/>
        <end position="172"/>
    </location>
</feature>
<comment type="cofactor">
    <cofactor evidence="11">
        <name>pyruvate</name>
        <dbReference type="ChEBI" id="CHEBI:15361"/>
    </cofactor>
    <text evidence="11">Binds 1 pyruvoyl group covalently per subunit.</text>
</comment>
<keyword evidence="14" id="KW-1185">Reference proteome</keyword>
<evidence type="ECO:0000256" key="5">
    <source>
        <dbReference type="ARBA" id="ARBA00023136"/>
    </source>
</evidence>
<protein>
    <recommendedName>
        <fullName evidence="11">Phosphatidylserine decarboxylase proenzyme</fullName>
        <ecNumber evidence="11">4.1.1.65</ecNumber>
    </recommendedName>
    <component>
        <recommendedName>
            <fullName evidence="11">Phosphatidylserine decarboxylase alpha chain</fullName>
        </recommendedName>
    </component>
    <component>
        <recommendedName>
            <fullName evidence="11">Phosphatidylserine decarboxylase beta chain</fullName>
        </recommendedName>
    </component>
</protein>
<evidence type="ECO:0000256" key="7">
    <source>
        <dbReference type="ARBA" id="ARBA00023209"/>
    </source>
</evidence>
<keyword evidence="3 11" id="KW-0210">Decarboxylase</keyword>
<comment type="subcellular location">
    <subcellularLocation>
        <location evidence="11">Cell membrane</location>
        <topology evidence="11">Peripheral membrane protein</topology>
    </subcellularLocation>
</comment>
<feature type="modified residue" description="Pyruvic acid (Ser); by autocatalysis" evidence="11">
    <location>
        <position position="173"/>
    </location>
</feature>
<sequence>MIARDGWPLIIFVAFLTGGSMFISPWMAAIMSVFLAIVVWFFRDPERELPVDPEVWVSPADGKVVEIEKASCSYVGEAIKVGIFMSPFDVHVNRVPYDGIVDYLEYVPGKKWMAFAPKASEENERMLVGLETAHGRILLVQIAGFLARRIVCRLKKGDRLCRGQRFGMIKLGSKVDVYLPLSVKCSVTIDQKVKAGKSVLGVTASHEKKNR</sequence>
<evidence type="ECO:0000256" key="2">
    <source>
        <dbReference type="ARBA" id="ARBA00022516"/>
    </source>
</evidence>
<keyword evidence="12" id="KW-0812">Transmembrane</keyword>
<keyword evidence="5 11" id="KW-0472">Membrane</keyword>
<keyword evidence="7 11" id="KW-0594">Phospholipid biosynthesis</keyword>
<name>D5ECW6_AMICL</name>
<comment type="subunit">
    <text evidence="11">Heterodimer of a large membrane-associated beta subunit and a small pyruvoyl-containing alpha subunit.</text>
</comment>
<dbReference type="KEGG" id="aco:Amico_0253"/>
<feature type="active site" description="Schiff-base intermediate with substrate; via pyruvic acid" evidence="11">
    <location>
        <position position="173"/>
    </location>
</feature>
<dbReference type="EC" id="4.1.1.65" evidence="11"/>
<dbReference type="HOGENOM" id="CLU_072492_2_0_0"/>
<dbReference type="InterPro" id="IPR003817">
    <property type="entry name" value="PS_Dcarbxylase"/>
</dbReference>
<accession>D5ECW6</accession>
<evidence type="ECO:0000256" key="9">
    <source>
        <dbReference type="ARBA" id="ARBA00023264"/>
    </source>
</evidence>
<dbReference type="OrthoDB" id="9790893at2"/>
<dbReference type="Pfam" id="PF02666">
    <property type="entry name" value="PS_Dcarbxylase"/>
    <property type="match status" value="1"/>
</dbReference>
<gene>
    <name evidence="11" type="primary">psd</name>
    <name evidence="13" type="ordered locus">Amico_0253</name>
</gene>
<evidence type="ECO:0000256" key="1">
    <source>
        <dbReference type="ARBA" id="ARBA00022475"/>
    </source>
</evidence>
<dbReference type="eggNOG" id="COG0688">
    <property type="taxonomic scope" value="Bacteria"/>
</dbReference>
<evidence type="ECO:0000313" key="14">
    <source>
        <dbReference type="Proteomes" id="UP000002366"/>
    </source>
</evidence>
<reference evidence="13 14" key="1">
    <citation type="journal article" date="2010" name="Stand. Genomic Sci.">
        <title>Complete genome sequence of Aminobacterium colombiense type strain (ALA-1).</title>
        <authorList>
            <person name="Chertkov O."/>
            <person name="Sikorski J."/>
            <person name="Brambilla E."/>
            <person name="Lapidus A."/>
            <person name="Copeland A."/>
            <person name="Glavina Del Rio T."/>
            <person name="Nolan M."/>
            <person name="Lucas S."/>
            <person name="Tice H."/>
            <person name="Cheng J.F."/>
            <person name="Han C."/>
            <person name="Detter J.C."/>
            <person name="Bruce D."/>
            <person name="Tapia R."/>
            <person name="Goodwin L."/>
            <person name="Pitluck S."/>
            <person name="Liolios K."/>
            <person name="Ivanova N."/>
            <person name="Mavromatis K."/>
            <person name="Ovchinnikova G."/>
            <person name="Pati A."/>
            <person name="Chen A."/>
            <person name="Palaniappan K."/>
            <person name="Land M."/>
            <person name="Hauser L."/>
            <person name="Chang Y.J."/>
            <person name="Jeffries C.D."/>
            <person name="Spring S."/>
            <person name="Rohde M."/>
            <person name="Goker M."/>
            <person name="Bristow J."/>
            <person name="Eisen J.A."/>
            <person name="Markowitz V."/>
            <person name="Hugenholtz P."/>
            <person name="Kyrpides N.C."/>
            <person name="Klenk H.P."/>
        </authorList>
    </citation>
    <scope>NUCLEOTIDE SEQUENCE [LARGE SCALE GENOMIC DNA]</scope>
    <source>
        <strain evidence="14">DSM 12261 / ALA-1</strain>
    </source>
</reference>
<dbReference type="UniPathway" id="UPA00558">
    <property type="reaction ID" value="UER00616"/>
</dbReference>
<dbReference type="PANTHER" id="PTHR35809:SF1">
    <property type="entry name" value="ARCHAETIDYLSERINE DECARBOXYLASE PROENZYME-RELATED"/>
    <property type="match status" value="1"/>
</dbReference>
<comment type="PTM">
    <text evidence="11">Is synthesized initially as an inactive proenzyme. Formation of the active enzyme involves a self-maturation process in which the active site pyruvoyl group is generated from an internal serine residue via an autocatalytic post-translational modification. Two non-identical subunits are generated from the proenzyme in this reaction, and the pyruvate is formed at the N-terminus of the alpha chain, which is derived from the carboxyl end of the proenzyme. The post-translation cleavage follows an unusual pathway, termed non-hydrolytic serinolysis, in which the side chain hydroxyl group of the serine supplies its oxygen atom to form the C-terminus of the beta chain, while the remainder of the serine residue undergoes an oxidative deamination to produce ammonia and the pyruvoyl prosthetic group on the alpha chain.</text>
</comment>
<dbReference type="NCBIfam" id="NF003678">
    <property type="entry name" value="PRK05305.1-2"/>
    <property type="match status" value="1"/>
</dbReference>
<dbReference type="RefSeq" id="WP_013047664.1">
    <property type="nucleotide sequence ID" value="NC_014011.1"/>
</dbReference>
<dbReference type="Proteomes" id="UP000002366">
    <property type="component" value="Chromosome"/>
</dbReference>
<evidence type="ECO:0000256" key="6">
    <source>
        <dbReference type="ARBA" id="ARBA00023145"/>
    </source>
</evidence>